<dbReference type="InterPro" id="IPR029026">
    <property type="entry name" value="tRNA_m1G_MTases_N"/>
</dbReference>
<dbReference type="GO" id="GO:0006396">
    <property type="term" value="P:RNA processing"/>
    <property type="evidence" value="ECO:0007669"/>
    <property type="project" value="InterPro"/>
</dbReference>
<evidence type="ECO:0000256" key="2">
    <source>
        <dbReference type="ARBA" id="ARBA00022679"/>
    </source>
</evidence>
<accession>A0A1T2L0K3</accession>
<sequence>MRNQALRRYREQRDRNRLAEPGIHQMALVLDHLKPGFSVPKIFRSAEAFGAHEIHMIDIGPFDPAAGKGAFKKVPAKFHDSFDSCFENLHERGYQLFTLDLGEGCQPLGEVALPEKSAFIFGHEEMGISFDRSSYAGIECLTIPQVGETQSLNVSVAASIVMYEYCRQHGSKTAGNR</sequence>
<dbReference type="GO" id="GO:0005829">
    <property type="term" value="C:cytosol"/>
    <property type="evidence" value="ECO:0007669"/>
    <property type="project" value="TreeGrafter"/>
</dbReference>
<evidence type="ECO:0000313" key="5">
    <source>
        <dbReference type="Proteomes" id="UP000191110"/>
    </source>
</evidence>
<evidence type="ECO:0000259" key="3">
    <source>
        <dbReference type="Pfam" id="PF00588"/>
    </source>
</evidence>
<dbReference type="PANTHER" id="PTHR46429">
    <property type="entry name" value="23S RRNA (GUANOSINE-2'-O-)-METHYLTRANSFERASE RLMB"/>
    <property type="match status" value="1"/>
</dbReference>
<dbReference type="SUPFAM" id="SSF75217">
    <property type="entry name" value="alpha/beta knot"/>
    <property type="match status" value="1"/>
</dbReference>
<dbReference type="GO" id="GO:0032259">
    <property type="term" value="P:methylation"/>
    <property type="evidence" value="ECO:0007669"/>
    <property type="project" value="UniProtKB-KW"/>
</dbReference>
<dbReference type="EMBL" id="MPRL01000080">
    <property type="protein sequence ID" value="OOZ38594.1"/>
    <property type="molecule type" value="Genomic_DNA"/>
</dbReference>
<keyword evidence="5" id="KW-1185">Reference proteome</keyword>
<dbReference type="OrthoDB" id="9794400at2"/>
<dbReference type="InterPro" id="IPR001537">
    <property type="entry name" value="SpoU_MeTrfase"/>
</dbReference>
<evidence type="ECO:0000313" key="4">
    <source>
        <dbReference type="EMBL" id="OOZ38594.1"/>
    </source>
</evidence>
<dbReference type="InterPro" id="IPR004441">
    <property type="entry name" value="rRNA_MeTrfase_TrmH"/>
</dbReference>
<keyword evidence="1 4" id="KW-0489">Methyltransferase</keyword>
<keyword evidence="2 4" id="KW-0808">Transferase</keyword>
<feature type="domain" description="tRNA/rRNA methyltransferase SpoU type" evidence="3">
    <location>
        <begin position="27"/>
        <end position="163"/>
    </location>
</feature>
<dbReference type="AlphaFoldDB" id="A0A1T2L0K3"/>
<organism evidence="4 5">
    <name type="scientific">Solemya pervernicosa gill symbiont</name>
    <dbReference type="NCBI Taxonomy" id="642797"/>
    <lineage>
        <taxon>Bacteria</taxon>
        <taxon>Pseudomonadati</taxon>
        <taxon>Pseudomonadota</taxon>
        <taxon>Gammaproteobacteria</taxon>
        <taxon>sulfur-oxidizing symbionts</taxon>
    </lineage>
</organism>
<gene>
    <name evidence="4" type="ORF">BOW53_14935</name>
</gene>
<dbReference type="InterPro" id="IPR029028">
    <property type="entry name" value="Alpha/beta_knot_MTases"/>
</dbReference>
<reference evidence="4 5" key="1">
    <citation type="submission" date="2016-11" db="EMBL/GenBank/DDBJ databases">
        <title>Mixed transmission modes and dynamic genome evolution in an obligate animal-bacterial symbiosis.</title>
        <authorList>
            <person name="Russell S.L."/>
            <person name="Corbett-Detig R.B."/>
            <person name="Cavanaugh C.M."/>
        </authorList>
    </citation>
    <scope>NUCLEOTIDE SEQUENCE [LARGE SCALE GENOMIC DNA]</scope>
    <source>
        <strain evidence="4">Sveles-Q1</strain>
    </source>
</reference>
<name>A0A1T2L0K3_9GAMM</name>
<dbReference type="GO" id="GO:0003723">
    <property type="term" value="F:RNA binding"/>
    <property type="evidence" value="ECO:0007669"/>
    <property type="project" value="InterPro"/>
</dbReference>
<dbReference type="Proteomes" id="UP000191110">
    <property type="component" value="Unassembled WGS sequence"/>
</dbReference>
<dbReference type="GO" id="GO:0008173">
    <property type="term" value="F:RNA methyltransferase activity"/>
    <property type="evidence" value="ECO:0007669"/>
    <property type="project" value="InterPro"/>
</dbReference>
<dbReference type="PANTHER" id="PTHR46429:SF1">
    <property type="entry name" value="23S RRNA (GUANOSINE-2'-O-)-METHYLTRANSFERASE RLMB"/>
    <property type="match status" value="1"/>
</dbReference>
<proteinExistence type="predicted"/>
<comment type="caution">
    <text evidence="4">The sequence shown here is derived from an EMBL/GenBank/DDBJ whole genome shotgun (WGS) entry which is preliminary data.</text>
</comment>
<protein>
    <submittedName>
        <fullName evidence="4">tRNA (Guanine-N2)-dimethyltransferase</fullName>
    </submittedName>
</protein>
<dbReference type="Gene3D" id="3.40.1280.10">
    <property type="match status" value="1"/>
</dbReference>
<dbReference type="Pfam" id="PF00588">
    <property type="entry name" value="SpoU_methylase"/>
    <property type="match status" value="1"/>
</dbReference>
<evidence type="ECO:0000256" key="1">
    <source>
        <dbReference type="ARBA" id="ARBA00022603"/>
    </source>
</evidence>